<sequence>MKILSNAIYEFKIKNYSKAIELFREAGHLYGENVVSAHIALCLKHTPQDIPTAPPPTCLDPATRLMLSNTGEIELTDQQRKNIIMEWKQRTSRRSQEVEAKKVNPIPSDWPPTLTLAPLPDSSNDFQWNRTRKSKPSKVITGKTGLSIIVPTFNRSKILDITLACLTNQKSSYLFEVIVADDGSSEQIVDIVRKYENLLDIKYVRQKDYGYQLCAVRNLGLRTAKFEFLAILDCDMAPNPNWVESYVTLLLEDDDVALIGPRKYIDTENLLAADFAKDRSLINSLPEVLTQNSVAGKTQNSISVDWRLEHFEKTDNLRLCDTPFRFFSGGNVAFSSKWLNKAGWFDEEFSHWGGEDNEFGYRLYREGCFFRAVEGGLAYHQEPPGKENETDRAEGKKITIEIVKEKVPYFYRKPLPIQKSKLFNKPLVSIYIPAYNCANHIVKCVDSALNQTITDLEVCICDDGSTDNTREVLDYNYGKNPRVKFVSKANGGIGSASNSAVRLASGFYIGQLDSDDYLEPDAVELCLHEFFMNRSLACVYTTNRNIGPDGTLIANGYNWPEFSREKFTTAMIAHHFRMFTARAWNLTDGFDEKITNAVDYDMYLKLSEVGPFKHINKIAYNRVLHGENTSIKKLGAQKINHFAVVNKSLKRQSINEFLYTPQNPSDDACRRYKITQE</sequence>
<keyword evidence="1" id="KW-1003">Cell membrane</keyword>
<gene>
    <name evidence="5" type="ORF">HX798_28455</name>
</gene>
<reference evidence="5 6" key="1">
    <citation type="submission" date="2020-04" db="EMBL/GenBank/DDBJ databases">
        <title>Molecular characterization of pseudomonads from Agaricus bisporus reveal novel blotch 2 pathogens in Western Europe.</title>
        <authorList>
            <person name="Taparia T."/>
            <person name="Krijger M."/>
            <person name="Haynes E."/>
            <person name="Elpinstone J.G."/>
            <person name="Noble R."/>
            <person name="Van Der Wolf J."/>
        </authorList>
    </citation>
    <scope>NUCLEOTIDE SEQUENCE [LARGE SCALE GENOMIC DNA]</scope>
    <source>
        <strain evidence="5 6">P7765</strain>
    </source>
</reference>
<dbReference type="AlphaFoldDB" id="A0A7Y8D488"/>
<dbReference type="InterPro" id="IPR001173">
    <property type="entry name" value="Glyco_trans_2-like"/>
</dbReference>
<feature type="domain" description="Galactosyltransferase C-terminal" evidence="4">
    <location>
        <begin position="321"/>
        <end position="375"/>
    </location>
</feature>
<feature type="domain" description="Glycosyltransferase 2-like" evidence="3">
    <location>
        <begin position="147"/>
        <end position="270"/>
    </location>
</feature>
<dbReference type="GO" id="GO:0016740">
    <property type="term" value="F:transferase activity"/>
    <property type="evidence" value="ECO:0007669"/>
    <property type="project" value="UniProtKB-KW"/>
</dbReference>
<protein>
    <submittedName>
        <fullName evidence="5">Glycosyltransferase</fullName>
    </submittedName>
</protein>
<dbReference type="PANTHER" id="PTHR43685:SF11">
    <property type="entry name" value="GLYCOSYLTRANSFERASE TAGX-RELATED"/>
    <property type="match status" value="1"/>
</dbReference>
<evidence type="ECO:0000313" key="5">
    <source>
        <dbReference type="EMBL" id="NWC84185.1"/>
    </source>
</evidence>
<dbReference type="SUPFAM" id="SSF53448">
    <property type="entry name" value="Nucleotide-diphospho-sugar transferases"/>
    <property type="match status" value="2"/>
</dbReference>
<accession>A0A7Y8D488</accession>
<dbReference type="InterPro" id="IPR050834">
    <property type="entry name" value="Glycosyltransf_2"/>
</dbReference>
<dbReference type="PANTHER" id="PTHR43685">
    <property type="entry name" value="GLYCOSYLTRANSFERASE"/>
    <property type="match status" value="1"/>
</dbReference>
<dbReference type="CDD" id="cd00761">
    <property type="entry name" value="Glyco_tranf_GTA_type"/>
    <property type="match status" value="1"/>
</dbReference>
<evidence type="ECO:0000259" key="4">
    <source>
        <dbReference type="Pfam" id="PF02709"/>
    </source>
</evidence>
<dbReference type="Gene3D" id="3.90.550.10">
    <property type="entry name" value="Spore Coat Polysaccharide Biosynthesis Protein SpsA, Chain A"/>
    <property type="match status" value="2"/>
</dbReference>
<evidence type="ECO:0000256" key="1">
    <source>
        <dbReference type="ARBA" id="ARBA00022519"/>
    </source>
</evidence>
<organism evidence="5 6">
    <name type="scientific">Pseudomonas putida</name>
    <name type="common">Arthrobacter siderocapsulatus</name>
    <dbReference type="NCBI Taxonomy" id="303"/>
    <lineage>
        <taxon>Bacteria</taxon>
        <taxon>Pseudomonadati</taxon>
        <taxon>Pseudomonadota</taxon>
        <taxon>Gammaproteobacteria</taxon>
        <taxon>Pseudomonadales</taxon>
        <taxon>Pseudomonadaceae</taxon>
        <taxon>Pseudomonas</taxon>
    </lineage>
</organism>
<evidence type="ECO:0000256" key="2">
    <source>
        <dbReference type="ARBA" id="ARBA00022679"/>
    </source>
</evidence>
<feature type="domain" description="Glycosyltransferase 2-like" evidence="3">
    <location>
        <begin position="429"/>
        <end position="565"/>
    </location>
</feature>
<comment type="caution">
    <text evidence="5">The sequence shown here is derived from an EMBL/GenBank/DDBJ whole genome shotgun (WGS) entry which is preliminary data.</text>
</comment>
<evidence type="ECO:0000313" key="6">
    <source>
        <dbReference type="Proteomes" id="UP000542695"/>
    </source>
</evidence>
<dbReference type="Pfam" id="PF00535">
    <property type="entry name" value="Glycos_transf_2"/>
    <property type="match status" value="2"/>
</dbReference>
<dbReference type="Proteomes" id="UP000542695">
    <property type="component" value="Unassembled WGS sequence"/>
</dbReference>
<name>A0A7Y8D488_PSEPU</name>
<dbReference type="EMBL" id="JACARV010000129">
    <property type="protein sequence ID" value="NWC84185.1"/>
    <property type="molecule type" value="Genomic_DNA"/>
</dbReference>
<dbReference type="InterPro" id="IPR027791">
    <property type="entry name" value="Galactosyl_T_C"/>
</dbReference>
<proteinExistence type="predicted"/>
<keyword evidence="1" id="KW-0472">Membrane</keyword>
<keyword evidence="2 5" id="KW-0808">Transferase</keyword>
<evidence type="ECO:0000259" key="3">
    <source>
        <dbReference type="Pfam" id="PF00535"/>
    </source>
</evidence>
<keyword evidence="1" id="KW-0997">Cell inner membrane</keyword>
<dbReference type="Pfam" id="PF02709">
    <property type="entry name" value="Glyco_transf_7C"/>
    <property type="match status" value="1"/>
</dbReference>
<dbReference type="RefSeq" id="WP_177011346.1">
    <property type="nucleotide sequence ID" value="NZ_JACARV010000129.1"/>
</dbReference>
<dbReference type="InterPro" id="IPR029044">
    <property type="entry name" value="Nucleotide-diphossugar_trans"/>
</dbReference>